<protein>
    <submittedName>
        <fullName evidence="1">Uncharacterized protein</fullName>
    </submittedName>
</protein>
<organism evidence="1 2">
    <name type="scientific">Donghicola mangrovi</name>
    <dbReference type="NCBI Taxonomy" id="2729614"/>
    <lineage>
        <taxon>Bacteria</taxon>
        <taxon>Pseudomonadati</taxon>
        <taxon>Pseudomonadota</taxon>
        <taxon>Alphaproteobacteria</taxon>
        <taxon>Rhodobacterales</taxon>
        <taxon>Roseobacteraceae</taxon>
        <taxon>Donghicola</taxon>
    </lineage>
</organism>
<reference evidence="1 2" key="1">
    <citation type="submission" date="2020-04" db="EMBL/GenBank/DDBJ databases">
        <title>Donghicola sp., a member of the Rhodobacteraceae family isolated from mangrove forest in Thailand.</title>
        <authorList>
            <person name="Charoenyingcharoen P."/>
            <person name="Yukphan P."/>
        </authorList>
    </citation>
    <scope>NUCLEOTIDE SEQUENCE [LARGE SCALE GENOMIC DNA]</scope>
    <source>
        <strain evidence="1 2">C2-DW-16</strain>
    </source>
</reference>
<dbReference type="EMBL" id="JABCJD010000002">
    <property type="protein sequence ID" value="NVO26810.1"/>
    <property type="molecule type" value="Genomic_DNA"/>
</dbReference>
<comment type="caution">
    <text evidence="1">The sequence shown here is derived from an EMBL/GenBank/DDBJ whole genome shotgun (WGS) entry which is preliminary data.</text>
</comment>
<name>A0ABX2PCA2_9RHOB</name>
<accession>A0ABX2PCA2</accession>
<proteinExistence type="predicted"/>
<sequence>MRYPDYLANELLNVYEAGGADDLLTTARRIFEDREPDLRHIPMIRYHFGAYEPLDSALSILRAADLIRIRRTGQPGKVKQHAYLLTRQGRDALAILAAAAPELAWYRDRALLVAEIAGDEGGSKLKDRQYLQKEYADTDLSRPIQTITSRVLKRLQELESGCKP</sequence>
<keyword evidence="2" id="KW-1185">Reference proteome</keyword>
<dbReference type="Proteomes" id="UP000523601">
    <property type="component" value="Unassembled WGS sequence"/>
</dbReference>
<evidence type="ECO:0000313" key="2">
    <source>
        <dbReference type="Proteomes" id="UP000523601"/>
    </source>
</evidence>
<gene>
    <name evidence="1" type="ORF">HJ526_05225</name>
</gene>
<evidence type="ECO:0000313" key="1">
    <source>
        <dbReference type="EMBL" id="NVO26810.1"/>
    </source>
</evidence>